<name>A0A7J7L036_9MAGN</name>
<dbReference type="AlphaFoldDB" id="A0A7J7L036"/>
<proteinExistence type="inferred from homology"/>
<dbReference type="PANTHER" id="PTHR33433">
    <property type="entry name" value="FLOWERING-PROMOTING FACTOR 1-LIKE PROTEIN 1"/>
    <property type="match status" value="1"/>
</dbReference>
<feature type="coiled-coil region" evidence="2">
    <location>
        <begin position="75"/>
        <end position="102"/>
    </location>
</feature>
<evidence type="ECO:0000256" key="2">
    <source>
        <dbReference type="SAM" id="Coils"/>
    </source>
</evidence>
<reference evidence="3 4" key="1">
    <citation type="journal article" date="2020" name="IScience">
        <title>Genome Sequencing of the Endangered Kingdonia uniflora (Circaeasteraceae, Ranunculales) Reveals Potential Mechanisms of Evolutionary Specialization.</title>
        <authorList>
            <person name="Sun Y."/>
            <person name="Deng T."/>
            <person name="Zhang A."/>
            <person name="Moore M.J."/>
            <person name="Landis J.B."/>
            <person name="Lin N."/>
            <person name="Zhang H."/>
            <person name="Zhang X."/>
            <person name="Huang J."/>
            <person name="Zhang X."/>
            <person name="Sun H."/>
            <person name="Wang H."/>
        </authorList>
    </citation>
    <scope>NUCLEOTIDE SEQUENCE [LARGE SCALE GENOMIC DNA]</scope>
    <source>
        <strain evidence="3">TB1705</strain>
        <tissue evidence="3">Leaf</tissue>
    </source>
</reference>
<comment type="caution">
    <text evidence="3">The sequence shown here is derived from an EMBL/GenBank/DDBJ whole genome shotgun (WGS) entry which is preliminary data.</text>
</comment>
<dbReference type="OrthoDB" id="612242at2759"/>
<evidence type="ECO:0000313" key="4">
    <source>
        <dbReference type="Proteomes" id="UP000541444"/>
    </source>
</evidence>
<dbReference type="GO" id="GO:0009909">
    <property type="term" value="P:regulation of flower development"/>
    <property type="evidence" value="ECO:0007669"/>
    <property type="project" value="InterPro"/>
</dbReference>
<gene>
    <name evidence="3" type="ORF">GIB67_006849</name>
</gene>
<dbReference type="InterPro" id="IPR039274">
    <property type="entry name" value="FPF1"/>
</dbReference>
<accession>A0A7J7L036</accession>
<dbReference type="EMBL" id="JACGCM010002768">
    <property type="protein sequence ID" value="KAF6135957.1"/>
    <property type="molecule type" value="Genomic_DNA"/>
</dbReference>
<protein>
    <submittedName>
        <fullName evidence="3">Uncharacterized protein</fullName>
    </submittedName>
</protein>
<evidence type="ECO:0000256" key="1">
    <source>
        <dbReference type="ARBA" id="ARBA00008013"/>
    </source>
</evidence>
<keyword evidence="2" id="KW-0175">Coiled coil</keyword>
<dbReference type="Proteomes" id="UP000541444">
    <property type="component" value="Unassembled WGS sequence"/>
</dbReference>
<organism evidence="3 4">
    <name type="scientific">Kingdonia uniflora</name>
    <dbReference type="NCBI Taxonomy" id="39325"/>
    <lineage>
        <taxon>Eukaryota</taxon>
        <taxon>Viridiplantae</taxon>
        <taxon>Streptophyta</taxon>
        <taxon>Embryophyta</taxon>
        <taxon>Tracheophyta</taxon>
        <taxon>Spermatophyta</taxon>
        <taxon>Magnoliopsida</taxon>
        <taxon>Ranunculales</taxon>
        <taxon>Circaeasteraceae</taxon>
        <taxon>Kingdonia</taxon>
    </lineage>
</organism>
<evidence type="ECO:0000313" key="3">
    <source>
        <dbReference type="EMBL" id="KAF6135957.1"/>
    </source>
</evidence>
<sequence length="131" mass="14339">MSGVWVFKNGVVRLVENPSSESLDGRRKVLVHKSSNEVITSYAVLERKLTALGWERITLPDQSTPNSPGEGNVVLAELQATVNSETERRAALEQQLTGVQDALKVLPGQQIITQKNKGVLPVTSRVYVSTE</sequence>
<comment type="similarity">
    <text evidence="1">Belongs to the FPF1 family.</text>
</comment>
<keyword evidence="4" id="KW-1185">Reference proteome</keyword>